<dbReference type="RefSeq" id="WP_187084640.1">
    <property type="nucleotide sequence ID" value="NZ_JACORU010000015.1"/>
</dbReference>
<dbReference type="GO" id="GO:0003677">
    <property type="term" value="F:DNA binding"/>
    <property type="evidence" value="ECO:0007669"/>
    <property type="project" value="InterPro"/>
</dbReference>
<evidence type="ECO:0000259" key="1">
    <source>
        <dbReference type="PROSITE" id="PS50943"/>
    </source>
</evidence>
<name>A0A923MD31_9BURK</name>
<dbReference type="AlphaFoldDB" id="A0A923MD31"/>
<dbReference type="InterPro" id="IPR001387">
    <property type="entry name" value="Cro/C1-type_HTH"/>
</dbReference>
<protein>
    <submittedName>
        <fullName evidence="2">Helix-turn-helix transcriptional regulator</fullName>
    </submittedName>
</protein>
<sequence>MAKKFSALRARMTPEAQARAAARAEAMLVEMQLQELRKSRNVTQTQLAAALQVEQAAISRLEKREDMYVSTLRQYVRALGGELKLIAAFPEGDIQLHTFEPAR</sequence>
<keyword evidence="3" id="KW-1185">Reference proteome</keyword>
<dbReference type="SUPFAM" id="SSF47413">
    <property type="entry name" value="lambda repressor-like DNA-binding domains"/>
    <property type="match status" value="1"/>
</dbReference>
<proteinExistence type="predicted"/>
<evidence type="ECO:0000313" key="2">
    <source>
        <dbReference type="EMBL" id="MBC5768153.1"/>
    </source>
</evidence>
<comment type="caution">
    <text evidence="2">The sequence shown here is derived from an EMBL/GenBank/DDBJ whole genome shotgun (WGS) entry which is preliminary data.</text>
</comment>
<feature type="domain" description="HTH cro/C1-type" evidence="1">
    <location>
        <begin position="33"/>
        <end position="86"/>
    </location>
</feature>
<dbReference type="CDD" id="cd00093">
    <property type="entry name" value="HTH_XRE"/>
    <property type="match status" value="1"/>
</dbReference>
<dbReference type="InterPro" id="IPR010982">
    <property type="entry name" value="Lambda_DNA-bd_dom_sf"/>
</dbReference>
<evidence type="ECO:0000313" key="3">
    <source>
        <dbReference type="Proteomes" id="UP000596827"/>
    </source>
</evidence>
<accession>A0A923MD31</accession>
<dbReference type="SMART" id="SM00530">
    <property type="entry name" value="HTH_XRE"/>
    <property type="match status" value="1"/>
</dbReference>
<dbReference type="Gene3D" id="1.10.260.40">
    <property type="entry name" value="lambda repressor-like DNA-binding domains"/>
    <property type="match status" value="1"/>
</dbReference>
<dbReference type="Proteomes" id="UP000596827">
    <property type="component" value="Unassembled WGS sequence"/>
</dbReference>
<dbReference type="Pfam" id="PF13744">
    <property type="entry name" value="HTH_37"/>
    <property type="match status" value="1"/>
</dbReference>
<organism evidence="2 3">
    <name type="scientific">Ramlibacter albus</name>
    <dbReference type="NCBI Taxonomy" id="2079448"/>
    <lineage>
        <taxon>Bacteria</taxon>
        <taxon>Pseudomonadati</taxon>
        <taxon>Pseudomonadota</taxon>
        <taxon>Betaproteobacteria</taxon>
        <taxon>Burkholderiales</taxon>
        <taxon>Comamonadaceae</taxon>
        <taxon>Ramlibacter</taxon>
    </lineage>
</organism>
<gene>
    <name evidence="2" type="ORF">H8R02_27055</name>
</gene>
<dbReference type="PROSITE" id="PS50943">
    <property type="entry name" value="HTH_CROC1"/>
    <property type="match status" value="1"/>
</dbReference>
<dbReference type="EMBL" id="JACORU010000015">
    <property type="protein sequence ID" value="MBC5768153.1"/>
    <property type="molecule type" value="Genomic_DNA"/>
</dbReference>
<dbReference type="InterPro" id="IPR039554">
    <property type="entry name" value="HigA2-like_HTH"/>
</dbReference>
<reference evidence="2" key="1">
    <citation type="submission" date="2020-08" db="EMBL/GenBank/DDBJ databases">
        <title>Ramlibacter sp. GTP1 16S ribosomal RNA gene genome sequencing and assembly.</title>
        <authorList>
            <person name="Kang M."/>
        </authorList>
    </citation>
    <scope>NUCLEOTIDE SEQUENCE</scope>
    <source>
        <strain evidence="2">GTP1</strain>
    </source>
</reference>